<dbReference type="CDD" id="cd00067">
    <property type="entry name" value="GAL4"/>
    <property type="match status" value="1"/>
</dbReference>
<dbReference type="PANTHER" id="PTHR47782">
    <property type="entry name" value="ZN(II)2CYS6 TRANSCRIPTION FACTOR (EUROFUNG)-RELATED"/>
    <property type="match status" value="1"/>
</dbReference>
<evidence type="ECO:0000256" key="1">
    <source>
        <dbReference type="ARBA" id="ARBA00004123"/>
    </source>
</evidence>
<keyword evidence="3" id="KW-0862">Zinc</keyword>
<dbReference type="CDD" id="cd14723">
    <property type="entry name" value="ZIP_Ppr1"/>
    <property type="match status" value="1"/>
</dbReference>
<dbReference type="PROSITE" id="PS00463">
    <property type="entry name" value="ZN2_CY6_FUNGAL_1"/>
    <property type="match status" value="1"/>
</dbReference>
<keyword evidence="5" id="KW-0238">DNA-binding</keyword>
<reference evidence="9 10" key="1">
    <citation type="journal article" date="2021" name="Nat. Commun.">
        <title>Genetic determinants of endophytism in the Arabidopsis root mycobiome.</title>
        <authorList>
            <person name="Mesny F."/>
            <person name="Miyauchi S."/>
            <person name="Thiergart T."/>
            <person name="Pickel B."/>
            <person name="Atanasova L."/>
            <person name="Karlsson M."/>
            <person name="Huettel B."/>
            <person name="Barry K.W."/>
            <person name="Haridas S."/>
            <person name="Chen C."/>
            <person name="Bauer D."/>
            <person name="Andreopoulos W."/>
            <person name="Pangilinan J."/>
            <person name="LaButti K."/>
            <person name="Riley R."/>
            <person name="Lipzen A."/>
            <person name="Clum A."/>
            <person name="Drula E."/>
            <person name="Henrissat B."/>
            <person name="Kohler A."/>
            <person name="Grigoriev I.V."/>
            <person name="Martin F.M."/>
            <person name="Hacquard S."/>
        </authorList>
    </citation>
    <scope>NUCLEOTIDE SEQUENCE [LARGE SCALE GENOMIC DNA]</scope>
    <source>
        <strain evidence="9 10">MPI-SDFR-AT-0080</strain>
    </source>
</reference>
<dbReference type="SMART" id="SM00066">
    <property type="entry name" value="GAL4"/>
    <property type="match status" value="1"/>
</dbReference>
<feature type="domain" description="Zn(2)-C6 fungal-type" evidence="8">
    <location>
        <begin position="16"/>
        <end position="45"/>
    </location>
</feature>
<dbReference type="InterPro" id="IPR001138">
    <property type="entry name" value="Zn2Cys6_DnaBD"/>
</dbReference>
<dbReference type="Proteomes" id="UP000774617">
    <property type="component" value="Unassembled WGS sequence"/>
</dbReference>
<evidence type="ECO:0000313" key="9">
    <source>
        <dbReference type="EMBL" id="KAH7025494.1"/>
    </source>
</evidence>
<dbReference type="Pfam" id="PF04082">
    <property type="entry name" value="Fungal_trans"/>
    <property type="match status" value="1"/>
</dbReference>
<protein>
    <recommendedName>
        <fullName evidence="8">Zn(2)-C6 fungal-type domain-containing protein</fullName>
    </recommendedName>
</protein>
<evidence type="ECO:0000256" key="4">
    <source>
        <dbReference type="ARBA" id="ARBA00023015"/>
    </source>
</evidence>
<dbReference type="PANTHER" id="PTHR47782:SF1">
    <property type="entry name" value="PYRIMIDINE PATHWAY REGULATORY PROTEIN 1"/>
    <property type="match status" value="1"/>
</dbReference>
<evidence type="ECO:0000256" key="3">
    <source>
        <dbReference type="ARBA" id="ARBA00022833"/>
    </source>
</evidence>
<dbReference type="PROSITE" id="PS50048">
    <property type="entry name" value="ZN2_CY6_FUNGAL_2"/>
    <property type="match status" value="1"/>
</dbReference>
<proteinExistence type="predicted"/>
<name>A0ABQ8FTG2_9PEZI</name>
<evidence type="ECO:0000259" key="8">
    <source>
        <dbReference type="PROSITE" id="PS50048"/>
    </source>
</evidence>
<keyword evidence="7" id="KW-0539">Nucleus</keyword>
<dbReference type="SMART" id="SM00906">
    <property type="entry name" value="Fungal_trans"/>
    <property type="match status" value="1"/>
</dbReference>
<gene>
    <name evidence="9" type="ORF">B0J12DRAFT_732981</name>
</gene>
<dbReference type="InterPro" id="IPR007219">
    <property type="entry name" value="XnlR_reg_dom"/>
</dbReference>
<evidence type="ECO:0000256" key="7">
    <source>
        <dbReference type="ARBA" id="ARBA00023242"/>
    </source>
</evidence>
<sequence>MPPVRTSSTNHRITKACYRCRHRKTKCDLRFPTCGACQRANVPCVGYDAVEGRERPRSDVAYLEDKVAQLEIELQRLRSEQSVDQGKLVDKAVSRITQSLAASIAEPHHHQSPRSLQQPSRALALPRHPLASLNSPVFLCQSPLPALPVGADCAHPLPASGSIRCSTISLIPRHVIDIMLKNYTDIYLPQAPYIEEASLHASCEKVFARDGGAAAHFDIFLVAIALAISATTLIRHDEERATAAAEEFWNTAKSQLAYISDEKPWQRLRALLLLTHYGFVDPRAVNVMNTIGAALRLAVQLGLHHEPPPGEQAALDSPTLDIRRKLFWAIYSVDAACHFVIGRAFVFPRNAITAKLQYPESLFGSSDPSGAEQSPVTHIWPLRQYEAEVSGMLSKNGASPAASCPLPLDVWRKRAVQRIEEWYAATHTSGNGRPGERIEFRELMYQTNIFRLNAPSVRFPEPTPDMRKNALNAIIAIASIYSRNTRLGKLFYIWHALYQLFECGVCLLETVISAVRKAAAGESCYLTGFDVAVLTRTIRTIPQLLRKIAQRWPKVTTYATFLEHRSGTALDCLTHWNTGNLHAITAMDLTAESTLRRLMVPVGSPPQPAQPDAPPIDPLAQLLSAAAAPIPQHITLGSYEHDQLPPILEGINLDTVPNIQSPMDSSWNLELFWSQSPNGVAPSLKSDELSWDFPGVDLDQIFAAFKDGQTL</sequence>
<evidence type="ECO:0000256" key="2">
    <source>
        <dbReference type="ARBA" id="ARBA00022723"/>
    </source>
</evidence>
<comment type="subcellular location">
    <subcellularLocation>
        <location evidence="1">Nucleus</location>
    </subcellularLocation>
</comment>
<dbReference type="Pfam" id="PF00172">
    <property type="entry name" value="Zn_clus"/>
    <property type="match status" value="1"/>
</dbReference>
<dbReference type="InterPro" id="IPR052202">
    <property type="entry name" value="Yeast_MetPath_Reg"/>
</dbReference>
<accession>A0ABQ8FTG2</accession>
<dbReference type="EMBL" id="JAGTJR010000058">
    <property type="protein sequence ID" value="KAH7025494.1"/>
    <property type="molecule type" value="Genomic_DNA"/>
</dbReference>
<dbReference type="InterPro" id="IPR036864">
    <property type="entry name" value="Zn2-C6_fun-type_DNA-bd_sf"/>
</dbReference>
<evidence type="ECO:0000313" key="10">
    <source>
        <dbReference type="Proteomes" id="UP000774617"/>
    </source>
</evidence>
<evidence type="ECO:0000256" key="6">
    <source>
        <dbReference type="ARBA" id="ARBA00023163"/>
    </source>
</evidence>
<keyword evidence="6" id="KW-0804">Transcription</keyword>
<dbReference type="Gene3D" id="4.10.240.10">
    <property type="entry name" value="Zn(2)-C6 fungal-type DNA-binding domain"/>
    <property type="match status" value="1"/>
</dbReference>
<comment type="caution">
    <text evidence="9">The sequence shown here is derived from an EMBL/GenBank/DDBJ whole genome shotgun (WGS) entry which is preliminary data.</text>
</comment>
<dbReference type="CDD" id="cd12148">
    <property type="entry name" value="fungal_TF_MHR"/>
    <property type="match status" value="1"/>
</dbReference>
<evidence type="ECO:0000256" key="5">
    <source>
        <dbReference type="ARBA" id="ARBA00023125"/>
    </source>
</evidence>
<keyword evidence="4" id="KW-0805">Transcription regulation</keyword>
<organism evidence="9 10">
    <name type="scientific">Macrophomina phaseolina</name>
    <dbReference type="NCBI Taxonomy" id="35725"/>
    <lineage>
        <taxon>Eukaryota</taxon>
        <taxon>Fungi</taxon>
        <taxon>Dikarya</taxon>
        <taxon>Ascomycota</taxon>
        <taxon>Pezizomycotina</taxon>
        <taxon>Dothideomycetes</taxon>
        <taxon>Dothideomycetes incertae sedis</taxon>
        <taxon>Botryosphaeriales</taxon>
        <taxon>Botryosphaeriaceae</taxon>
        <taxon>Macrophomina</taxon>
    </lineage>
</organism>
<keyword evidence="2" id="KW-0479">Metal-binding</keyword>
<dbReference type="SUPFAM" id="SSF57701">
    <property type="entry name" value="Zn2/Cys6 DNA-binding domain"/>
    <property type="match status" value="1"/>
</dbReference>
<keyword evidence="10" id="KW-1185">Reference proteome</keyword>